<keyword evidence="3" id="KW-1185">Reference proteome</keyword>
<proteinExistence type="predicted"/>
<name>A0A4Z1BJV9_9FLAO</name>
<protein>
    <submittedName>
        <fullName evidence="2">Uncharacterized protein</fullName>
    </submittedName>
</protein>
<dbReference type="RefSeq" id="WP_135836302.1">
    <property type="nucleotide sequence ID" value="NZ_CAUQWU010000012.1"/>
</dbReference>
<reference evidence="2 3" key="1">
    <citation type="submission" date="2019-03" db="EMBL/GenBank/DDBJ databases">
        <title>Empedobacter tilapiae sp. nov., isolated from an intestine of Nile tilapia Oreochromis niloticus.</title>
        <authorList>
            <person name="Kim Y.-O."/>
            <person name="Yoon J.-H."/>
        </authorList>
    </citation>
    <scope>NUCLEOTIDE SEQUENCE [LARGE SCALE GENOMIC DNA]</scope>
    <source>
        <strain evidence="2 3">MRS2</strain>
    </source>
</reference>
<accession>A0A4Z1BJV9</accession>
<dbReference type="OrthoDB" id="705292at2"/>
<feature type="chain" id="PRO_5021205071" evidence="1">
    <location>
        <begin position="19"/>
        <end position="174"/>
    </location>
</feature>
<evidence type="ECO:0000313" key="3">
    <source>
        <dbReference type="Proteomes" id="UP000297998"/>
    </source>
</evidence>
<dbReference type="Proteomes" id="UP000297998">
    <property type="component" value="Unassembled WGS sequence"/>
</dbReference>
<gene>
    <name evidence="2" type="ORF">E4J94_13360</name>
</gene>
<evidence type="ECO:0000256" key="1">
    <source>
        <dbReference type="SAM" id="SignalP"/>
    </source>
</evidence>
<sequence length="174" mass="18925">MKKIIFLISVCTLSTATAQVLIGDNQINEDQSTILYFSNTSSNTNGIILPAIENVTNALAESTINNNGTFLFDKSDKKVKMYEKNLWVTLSGSGNTSQIINNNSEELGNGVIIGAQTTNAKGVLVLESDSKAMVLPKIANPHTTVKSPYPGMICYDTVSKTLAVFDGNHWSYWK</sequence>
<feature type="signal peptide" evidence="1">
    <location>
        <begin position="1"/>
        <end position="18"/>
    </location>
</feature>
<dbReference type="EMBL" id="SRPE01000010">
    <property type="protein sequence ID" value="TGN24232.1"/>
    <property type="molecule type" value="Genomic_DNA"/>
</dbReference>
<organism evidence="2 3">
    <name type="scientific">Empedobacter tilapiae</name>
    <dbReference type="NCBI Taxonomy" id="2491114"/>
    <lineage>
        <taxon>Bacteria</taxon>
        <taxon>Pseudomonadati</taxon>
        <taxon>Bacteroidota</taxon>
        <taxon>Flavobacteriia</taxon>
        <taxon>Flavobacteriales</taxon>
        <taxon>Weeksellaceae</taxon>
        <taxon>Empedobacter</taxon>
    </lineage>
</organism>
<evidence type="ECO:0000313" key="2">
    <source>
        <dbReference type="EMBL" id="TGN24232.1"/>
    </source>
</evidence>
<keyword evidence="1" id="KW-0732">Signal</keyword>
<dbReference type="AlphaFoldDB" id="A0A4Z1BJV9"/>
<comment type="caution">
    <text evidence="2">The sequence shown here is derived from an EMBL/GenBank/DDBJ whole genome shotgun (WGS) entry which is preliminary data.</text>
</comment>